<evidence type="ECO:0000313" key="3">
    <source>
        <dbReference type="EMBL" id="MBB3675568.1"/>
    </source>
</evidence>
<evidence type="ECO:0000313" key="4">
    <source>
        <dbReference type="EMBL" id="PZA20238.1"/>
    </source>
</evidence>
<evidence type="ECO:0000256" key="1">
    <source>
        <dbReference type="SAM" id="MobiDB-lite"/>
    </source>
</evidence>
<dbReference type="AlphaFoldDB" id="A0A323VJU6"/>
<evidence type="ECO:0000256" key="2">
    <source>
        <dbReference type="SAM" id="Phobius"/>
    </source>
</evidence>
<dbReference type="RefSeq" id="WP_110553286.1">
    <property type="nucleotide sequence ID" value="NZ_JACIBU010000001.1"/>
</dbReference>
<feature type="transmembrane region" description="Helical" evidence="2">
    <location>
        <begin position="74"/>
        <end position="96"/>
    </location>
</feature>
<proteinExistence type="predicted"/>
<dbReference type="EMBL" id="JACIBU010000001">
    <property type="protein sequence ID" value="MBB3675568.1"/>
    <property type="molecule type" value="Genomic_DNA"/>
</dbReference>
<accession>A0A323VJU6</accession>
<keyword evidence="2" id="KW-1133">Transmembrane helix</keyword>
<evidence type="ECO:0000313" key="6">
    <source>
        <dbReference type="Proteomes" id="UP000580718"/>
    </source>
</evidence>
<name>A0A323VJU6_9ACTN</name>
<reference evidence="4 5" key="1">
    <citation type="submission" date="2018-06" db="EMBL/GenBank/DDBJ databases">
        <title>Draft genome sequence of Modestobacter versicolor CP153-2.</title>
        <authorList>
            <person name="Gundlapally S.R."/>
        </authorList>
    </citation>
    <scope>NUCLEOTIDE SEQUENCE [LARGE SCALE GENOMIC DNA]</scope>
    <source>
        <strain evidence="4 5">CP153-2</strain>
    </source>
</reference>
<evidence type="ECO:0000313" key="5">
    <source>
        <dbReference type="Proteomes" id="UP000247602"/>
    </source>
</evidence>
<organism evidence="4 5">
    <name type="scientific">Modestobacter versicolor</name>
    <dbReference type="NCBI Taxonomy" id="429133"/>
    <lineage>
        <taxon>Bacteria</taxon>
        <taxon>Bacillati</taxon>
        <taxon>Actinomycetota</taxon>
        <taxon>Actinomycetes</taxon>
        <taxon>Geodermatophilales</taxon>
        <taxon>Geodermatophilaceae</taxon>
        <taxon>Modestobacter</taxon>
    </lineage>
</organism>
<keyword evidence="5" id="KW-1185">Reference proteome</keyword>
<feature type="transmembrane region" description="Helical" evidence="2">
    <location>
        <begin position="108"/>
        <end position="131"/>
    </location>
</feature>
<comment type="caution">
    <text evidence="4">The sequence shown here is derived from an EMBL/GenBank/DDBJ whole genome shotgun (WGS) entry which is preliminary data.</text>
</comment>
<reference evidence="3 6" key="2">
    <citation type="submission" date="2020-08" db="EMBL/GenBank/DDBJ databases">
        <title>Sequencing the genomes of 1000 actinobacteria strains.</title>
        <authorList>
            <person name="Klenk H.-P."/>
        </authorList>
    </citation>
    <scope>NUCLEOTIDE SEQUENCE [LARGE SCALE GENOMIC DNA]</scope>
    <source>
        <strain evidence="3 6">DSM 16678</strain>
    </source>
</reference>
<feature type="region of interest" description="Disordered" evidence="1">
    <location>
        <begin position="1"/>
        <end position="26"/>
    </location>
</feature>
<dbReference type="Proteomes" id="UP000247602">
    <property type="component" value="Unassembled WGS sequence"/>
</dbReference>
<dbReference type="EMBL" id="QKNV01000205">
    <property type="protein sequence ID" value="PZA20238.1"/>
    <property type="molecule type" value="Genomic_DNA"/>
</dbReference>
<gene>
    <name evidence="4" type="ORF">DMO24_16515</name>
    <name evidence="3" type="ORF">FHX36_001303</name>
</gene>
<feature type="transmembrane region" description="Helical" evidence="2">
    <location>
        <begin position="137"/>
        <end position="156"/>
    </location>
</feature>
<protein>
    <submittedName>
        <fullName evidence="3">Lysylphosphatidylglycerol synthetase-like protein (DUF2156 family)</fullName>
    </submittedName>
</protein>
<keyword evidence="2" id="KW-0472">Membrane</keyword>
<keyword evidence="2" id="KW-0812">Transmembrane</keyword>
<dbReference type="Proteomes" id="UP000580718">
    <property type="component" value="Unassembled WGS sequence"/>
</dbReference>
<sequence length="180" mass="18639">MPTPPTRRSPRRAAPAAPATSATTRSRTLGRGFTAAPTAPVRPLAAPFAAAFGVLVAAEDAYLGWLLWDADPGWGWYLLLPALPAVAALAGALLVLRGRSLSRRVSGSAVLALACLVPLLGLLGLAVFFALLGGGQAVWWALLLLVGPIGGLALALQRPVRRWTRGSRVASPGRPGRGSR</sequence>
<feature type="compositionally biased region" description="Low complexity" evidence="1">
    <location>
        <begin position="12"/>
        <end position="26"/>
    </location>
</feature>
<feature type="transmembrane region" description="Helical" evidence="2">
    <location>
        <begin position="48"/>
        <end position="68"/>
    </location>
</feature>
<dbReference type="OrthoDB" id="5198798at2"/>